<accession>A0A8J3Q4J5</accession>
<feature type="transmembrane region" description="Helical" evidence="6">
    <location>
        <begin position="303"/>
        <end position="322"/>
    </location>
</feature>
<feature type="region of interest" description="Disordered" evidence="5">
    <location>
        <begin position="356"/>
        <end position="385"/>
    </location>
</feature>
<dbReference type="CDD" id="cd16914">
    <property type="entry name" value="EcfT"/>
    <property type="match status" value="1"/>
</dbReference>
<dbReference type="AlphaFoldDB" id="A0A8J3Q4J5"/>
<feature type="compositionally biased region" description="Low complexity" evidence="5">
    <location>
        <begin position="368"/>
        <end position="379"/>
    </location>
</feature>
<keyword evidence="3 6" id="KW-1133">Transmembrane helix</keyword>
<evidence type="ECO:0000313" key="7">
    <source>
        <dbReference type="EMBL" id="GIH03571.1"/>
    </source>
</evidence>
<dbReference type="Pfam" id="PF02361">
    <property type="entry name" value="CbiQ"/>
    <property type="match status" value="1"/>
</dbReference>
<feature type="transmembrane region" description="Helical" evidence="6">
    <location>
        <begin position="334"/>
        <end position="356"/>
    </location>
</feature>
<keyword evidence="4 6" id="KW-0472">Membrane</keyword>
<sequence>MVAASALLPRALHPVAWWVWAICLAAAASQTSNPLLLALIFGVLGLVVTARRTDAPWARAFKYYLIMALIVIAIRVVFRSVFGTGITAQDTILFRLPRLDMPDWYAGIQIGGPVSLQATLAATIDGMRLACLLCCIGAANSLANPKRALKVLPGALYELGVAVTVALSVAPQLVESVQRVARARRLRAGKSRGLRALRAIALPVLHDALDRSLRLAAAMDSRGYGRTGTASARSRRLTGTLMLAGMAGLCVGVYGLLDPGTPRAMGLAGFAAGTALSVAGLYVGGRRVSRSRYRPDPWRWPEWTVAGCGLLTAFVFYLGTGYDPATLNPGLYPLQWPTLPLIPAAAILVSATAAFASPPPPAPPRSTPPAQRRSPPAATVQGASK</sequence>
<comment type="subcellular location">
    <subcellularLocation>
        <location evidence="1">Membrane</location>
        <topology evidence="1">Multi-pass membrane protein</topology>
    </subcellularLocation>
</comment>
<evidence type="ECO:0000256" key="3">
    <source>
        <dbReference type="ARBA" id="ARBA00022989"/>
    </source>
</evidence>
<feature type="transmembrane region" description="Helical" evidence="6">
    <location>
        <begin position="263"/>
        <end position="283"/>
    </location>
</feature>
<comment type="caution">
    <text evidence="7">The sequence shown here is derived from an EMBL/GenBank/DDBJ whole genome shotgun (WGS) entry which is preliminary data.</text>
</comment>
<evidence type="ECO:0000256" key="4">
    <source>
        <dbReference type="ARBA" id="ARBA00023136"/>
    </source>
</evidence>
<dbReference type="GO" id="GO:0005886">
    <property type="term" value="C:plasma membrane"/>
    <property type="evidence" value="ECO:0007669"/>
    <property type="project" value="TreeGrafter"/>
</dbReference>
<evidence type="ECO:0000256" key="5">
    <source>
        <dbReference type="SAM" id="MobiDB-lite"/>
    </source>
</evidence>
<dbReference type="Proteomes" id="UP000612899">
    <property type="component" value="Unassembled WGS sequence"/>
</dbReference>
<dbReference type="EMBL" id="BONY01000008">
    <property type="protein sequence ID" value="GIH03571.1"/>
    <property type="molecule type" value="Genomic_DNA"/>
</dbReference>
<evidence type="ECO:0000256" key="2">
    <source>
        <dbReference type="ARBA" id="ARBA00022692"/>
    </source>
</evidence>
<proteinExistence type="predicted"/>
<feature type="transmembrane region" description="Helical" evidence="6">
    <location>
        <begin position="237"/>
        <end position="257"/>
    </location>
</feature>
<dbReference type="PANTHER" id="PTHR33514:SF15">
    <property type="entry name" value="COBALT TRANSPORT PROTEIN"/>
    <property type="match status" value="1"/>
</dbReference>
<keyword evidence="8" id="KW-1185">Reference proteome</keyword>
<keyword evidence="2 6" id="KW-0812">Transmembrane</keyword>
<feature type="compositionally biased region" description="Pro residues" evidence="5">
    <location>
        <begin position="357"/>
        <end position="367"/>
    </location>
</feature>
<organism evidence="7 8">
    <name type="scientific">Rhizocola hellebori</name>
    <dbReference type="NCBI Taxonomy" id="1392758"/>
    <lineage>
        <taxon>Bacteria</taxon>
        <taxon>Bacillati</taxon>
        <taxon>Actinomycetota</taxon>
        <taxon>Actinomycetes</taxon>
        <taxon>Micromonosporales</taxon>
        <taxon>Micromonosporaceae</taxon>
        <taxon>Rhizocola</taxon>
    </lineage>
</organism>
<feature type="transmembrane region" description="Helical" evidence="6">
    <location>
        <begin position="60"/>
        <end position="78"/>
    </location>
</feature>
<name>A0A8J3Q4J5_9ACTN</name>
<dbReference type="PANTHER" id="PTHR33514">
    <property type="entry name" value="PROTEIN ABCI12, CHLOROPLASTIC"/>
    <property type="match status" value="1"/>
</dbReference>
<dbReference type="RefSeq" id="WP_239123543.1">
    <property type="nucleotide sequence ID" value="NZ_BONY01000008.1"/>
</dbReference>
<feature type="transmembrane region" description="Helical" evidence="6">
    <location>
        <begin position="17"/>
        <end position="48"/>
    </location>
</feature>
<dbReference type="InterPro" id="IPR003339">
    <property type="entry name" value="ABC/ECF_trnsptr_transmembrane"/>
</dbReference>
<feature type="transmembrane region" description="Helical" evidence="6">
    <location>
        <begin position="155"/>
        <end position="174"/>
    </location>
</feature>
<gene>
    <name evidence="7" type="ORF">Rhe02_16380</name>
</gene>
<reference evidence="7" key="1">
    <citation type="submission" date="2021-01" db="EMBL/GenBank/DDBJ databases">
        <title>Whole genome shotgun sequence of Rhizocola hellebori NBRC 109834.</title>
        <authorList>
            <person name="Komaki H."/>
            <person name="Tamura T."/>
        </authorList>
    </citation>
    <scope>NUCLEOTIDE SEQUENCE</scope>
    <source>
        <strain evidence="7">NBRC 109834</strain>
    </source>
</reference>
<evidence type="ECO:0000256" key="6">
    <source>
        <dbReference type="SAM" id="Phobius"/>
    </source>
</evidence>
<evidence type="ECO:0000256" key="1">
    <source>
        <dbReference type="ARBA" id="ARBA00004141"/>
    </source>
</evidence>
<evidence type="ECO:0000313" key="8">
    <source>
        <dbReference type="Proteomes" id="UP000612899"/>
    </source>
</evidence>
<protein>
    <submittedName>
        <fullName evidence="7">Cobalt ABC transporter permease</fullName>
    </submittedName>
</protein>